<name>A0ABV4CEU7_9PSEU</name>
<feature type="region of interest" description="Disordered" evidence="1">
    <location>
        <begin position="182"/>
        <end position="201"/>
    </location>
</feature>
<evidence type="ECO:0000256" key="1">
    <source>
        <dbReference type="SAM" id="MobiDB-lite"/>
    </source>
</evidence>
<dbReference type="NCBIfam" id="NF033532">
    <property type="entry name" value="lone7para_assoc"/>
    <property type="match status" value="1"/>
</dbReference>
<accession>A0ABV4CEU7</accession>
<evidence type="ECO:0000313" key="3">
    <source>
        <dbReference type="Proteomes" id="UP001564626"/>
    </source>
</evidence>
<comment type="caution">
    <text evidence="2">The sequence shown here is derived from an EMBL/GenBank/DDBJ whole genome shotgun (WGS) entry which is preliminary data.</text>
</comment>
<dbReference type="RefSeq" id="WP_345358104.1">
    <property type="nucleotide sequence ID" value="NZ_BAABII010000003.1"/>
</dbReference>
<dbReference type="EMBL" id="JBGEHV010000010">
    <property type="protein sequence ID" value="MEY8039299.1"/>
    <property type="molecule type" value="Genomic_DNA"/>
</dbReference>
<reference evidence="2 3" key="1">
    <citation type="submission" date="2024-08" db="EMBL/GenBank/DDBJ databases">
        <title>Genome mining of Saccharopolyspora cebuensis PGLac3 from Nigerian medicinal plant.</title>
        <authorList>
            <person name="Ezeobiora C.E."/>
            <person name="Igbokwe N.H."/>
            <person name="Amin D.H."/>
            <person name="Mendie U.E."/>
        </authorList>
    </citation>
    <scope>NUCLEOTIDE SEQUENCE [LARGE SCALE GENOMIC DNA]</scope>
    <source>
        <strain evidence="2 3">PGLac3</strain>
    </source>
</reference>
<protein>
    <submittedName>
        <fullName evidence="2">Type VII secretion system-associated protein</fullName>
    </submittedName>
</protein>
<gene>
    <name evidence="2" type="ORF">AB8O55_07805</name>
</gene>
<sequence>MDERAEVLADARERAGFGPDDRWYFLLDPAWEGEDEGTEPPAAAVVGGWFVEEGAEPLFRPNPDYEPSRPGLPTDPVDAALQLVVEGAIDGGEVLDALPRVVLGLAVDEAGTTVVTRSPDDLLCVLVATAPAHRRRVPEARWVEVTIDEIADGLPESGLDVLLNPGAPASMRIGAAALKDAFAADDPAEEPEASEEPAPAG</sequence>
<dbReference type="InterPro" id="IPR047659">
    <property type="entry name" value="T7SS_assoc"/>
</dbReference>
<organism evidence="2 3">
    <name type="scientific">Saccharopolyspora cebuensis</name>
    <dbReference type="NCBI Taxonomy" id="418759"/>
    <lineage>
        <taxon>Bacteria</taxon>
        <taxon>Bacillati</taxon>
        <taxon>Actinomycetota</taxon>
        <taxon>Actinomycetes</taxon>
        <taxon>Pseudonocardiales</taxon>
        <taxon>Pseudonocardiaceae</taxon>
        <taxon>Saccharopolyspora</taxon>
    </lineage>
</organism>
<evidence type="ECO:0000313" key="2">
    <source>
        <dbReference type="EMBL" id="MEY8039299.1"/>
    </source>
</evidence>
<keyword evidence="3" id="KW-1185">Reference proteome</keyword>
<dbReference type="Proteomes" id="UP001564626">
    <property type="component" value="Unassembled WGS sequence"/>
</dbReference>
<proteinExistence type="predicted"/>
<feature type="compositionally biased region" description="Acidic residues" evidence="1">
    <location>
        <begin position="186"/>
        <end position="195"/>
    </location>
</feature>